<feature type="compositionally biased region" description="Basic residues" evidence="1">
    <location>
        <begin position="94"/>
        <end position="103"/>
    </location>
</feature>
<name>G5GIC2_9FIRM</name>
<evidence type="ECO:0008006" key="5">
    <source>
        <dbReference type="Google" id="ProtNLM"/>
    </source>
</evidence>
<dbReference type="STRING" id="679200.HMPREF9333_01312"/>
<dbReference type="InterPro" id="IPR032820">
    <property type="entry name" value="ATPase_put"/>
</dbReference>
<keyword evidence="2" id="KW-1133">Transmembrane helix</keyword>
<accession>G5GIC2</accession>
<dbReference type="RefSeq" id="WP_005540876.1">
    <property type="nucleotide sequence ID" value="NZ_JH378832.1"/>
</dbReference>
<sequence length="103" mass="11766">MYKKEILRSLALVSQLGFTVITPVLLCTFLGTWIDRKFNTVLTLPLVIIGIAAGINSAYRLVKNYLLLLKKEEQNLEYTAQKNASDKQEEVHVPKIKSRIFKD</sequence>
<dbReference type="eggNOG" id="ENOG50335CE">
    <property type="taxonomic scope" value="Bacteria"/>
</dbReference>
<evidence type="ECO:0000256" key="1">
    <source>
        <dbReference type="SAM" id="MobiDB-lite"/>
    </source>
</evidence>
<organism evidence="3 4">
    <name type="scientific">Johnsonella ignava ATCC 51276</name>
    <dbReference type="NCBI Taxonomy" id="679200"/>
    <lineage>
        <taxon>Bacteria</taxon>
        <taxon>Bacillati</taxon>
        <taxon>Bacillota</taxon>
        <taxon>Clostridia</taxon>
        <taxon>Lachnospirales</taxon>
        <taxon>Lachnospiraceae</taxon>
        <taxon>Johnsonella</taxon>
    </lineage>
</organism>
<evidence type="ECO:0000313" key="3">
    <source>
        <dbReference type="EMBL" id="EHI55597.1"/>
    </source>
</evidence>
<dbReference type="Pfam" id="PF09527">
    <property type="entry name" value="ATPase_gene1"/>
    <property type="match status" value="1"/>
</dbReference>
<dbReference type="Proteomes" id="UP000003011">
    <property type="component" value="Unassembled WGS sequence"/>
</dbReference>
<protein>
    <recommendedName>
        <fullName evidence="5">F0F1-ATPase subunit</fullName>
    </recommendedName>
</protein>
<evidence type="ECO:0000256" key="2">
    <source>
        <dbReference type="SAM" id="Phobius"/>
    </source>
</evidence>
<evidence type="ECO:0000313" key="4">
    <source>
        <dbReference type="Proteomes" id="UP000003011"/>
    </source>
</evidence>
<reference evidence="3 4" key="1">
    <citation type="submission" date="2011-08" db="EMBL/GenBank/DDBJ databases">
        <title>The Genome Sequence of Johnsonella ignava ATCC 51276.</title>
        <authorList>
            <consortium name="The Broad Institute Genome Sequencing Platform"/>
            <person name="Earl A."/>
            <person name="Ward D."/>
            <person name="Feldgarden M."/>
            <person name="Gevers D."/>
            <person name="Izard J."/>
            <person name="Blanton J.M."/>
            <person name="Baranova O.V."/>
            <person name="Dewhirst F.E."/>
            <person name="Young S.K."/>
            <person name="Zeng Q."/>
            <person name="Gargeya S."/>
            <person name="Fitzgerald M."/>
            <person name="Haas B."/>
            <person name="Abouelleil A."/>
            <person name="Alvarado L."/>
            <person name="Arachchi H.M."/>
            <person name="Berlin A."/>
            <person name="Brown A."/>
            <person name="Chapman S.B."/>
            <person name="Chen Z."/>
            <person name="Dunbar C."/>
            <person name="Freedman E."/>
            <person name="Gearin G."/>
            <person name="Gellesch M."/>
            <person name="Goldberg J."/>
            <person name="Griggs A."/>
            <person name="Gujja S."/>
            <person name="Heiman D."/>
            <person name="Howarth C."/>
            <person name="Larson L."/>
            <person name="Lui A."/>
            <person name="MacDonald P.J.P."/>
            <person name="Montmayeur A."/>
            <person name="Murphy C."/>
            <person name="Neiman D."/>
            <person name="Pearson M."/>
            <person name="Priest M."/>
            <person name="Roberts A."/>
            <person name="Saif S."/>
            <person name="Shea T."/>
            <person name="Shenoy N."/>
            <person name="Sisk P."/>
            <person name="Stolte C."/>
            <person name="Sykes S."/>
            <person name="Wortman J."/>
            <person name="Nusbaum C."/>
            <person name="Birren B."/>
        </authorList>
    </citation>
    <scope>NUCLEOTIDE SEQUENCE [LARGE SCALE GENOMIC DNA]</scope>
    <source>
        <strain evidence="3 4">ATCC 51276</strain>
    </source>
</reference>
<proteinExistence type="predicted"/>
<feature type="compositionally biased region" description="Basic and acidic residues" evidence="1">
    <location>
        <begin position="84"/>
        <end position="93"/>
    </location>
</feature>
<feature type="transmembrane region" description="Helical" evidence="2">
    <location>
        <begin position="12"/>
        <end position="34"/>
    </location>
</feature>
<feature type="region of interest" description="Disordered" evidence="1">
    <location>
        <begin position="81"/>
        <end position="103"/>
    </location>
</feature>
<feature type="transmembrane region" description="Helical" evidence="2">
    <location>
        <begin position="40"/>
        <end position="62"/>
    </location>
</feature>
<dbReference type="EMBL" id="ACZL01000021">
    <property type="protein sequence ID" value="EHI55597.1"/>
    <property type="molecule type" value="Genomic_DNA"/>
</dbReference>
<gene>
    <name evidence="3" type="ORF">HMPREF9333_01312</name>
</gene>
<dbReference type="HOGENOM" id="CLU_137927_5_0_9"/>
<keyword evidence="2" id="KW-0472">Membrane</keyword>
<keyword evidence="4" id="KW-1185">Reference proteome</keyword>
<keyword evidence="2" id="KW-0812">Transmembrane</keyword>
<dbReference type="AlphaFoldDB" id="G5GIC2"/>
<comment type="caution">
    <text evidence="3">The sequence shown here is derived from an EMBL/GenBank/DDBJ whole genome shotgun (WGS) entry which is preliminary data.</text>
</comment>